<protein>
    <submittedName>
        <fullName evidence="2">DUF4440 domain-containing protein</fullName>
    </submittedName>
</protein>
<organism evidence="2">
    <name type="scientific">Streptomyces sp. NBC_00008</name>
    <dbReference type="NCBI Taxonomy" id="2903610"/>
    <lineage>
        <taxon>Bacteria</taxon>
        <taxon>Bacillati</taxon>
        <taxon>Actinomycetota</taxon>
        <taxon>Actinomycetes</taxon>
        <taxon>Kitasatosporales</taxon>
        <taxon>Streptomycetaceae</taxon>
        <taxon>Streptomyces</taxon>
    </lineage>
</organism>
<evidence type="ECO:0000259" key="1">
    <source>
        <dbReference type="Pfam" id="PF14534"/>
    </source>
</evidence>
<dbReference type="Gene3D" id="3.10.450.50">
    <property type="match status" value="1"/>
</dbReference>
<reference evidence="2" key="1">
    <citation type="submission" date="2022-10" db="EMBL/GenBank/DDBJ databases">
        <title>The complete genomes of actinobacterial strains from the NBC collection.</title>
        <authorList>
            <person name="Joergensen T.S."/>
            <person name="Alvarez Arevalo M."/>
            <person name="Sterndorff E.B."/>
            <person name="Faurdal D."/>
            <person name="Vuksanovic O."/>
            <person name="Mourched A.-S."/>
            <person name="Charusanti P."/>
            <person name="Shaw S."/>
            <person name="Blin K."/>
            <person name="Weber T."/>
        </authorList>
    </citation>
    <scope>NUCLEOTIDE SEQUENCE</scope>
    <source>
        <strain evidence="2">NBC_00008</strain>
    </source>
</reference>
<sequence>MRGNDDDEEEGRSVRAAVEGELRLLDPAVRALPDAVTELLDPEFTEFGASGRRYDRTSILAITSADAEGTPVAATVTGMSGRLLAPDLVHLTFMTERDGRRVRRNSIWRRTESRWRLYFHQGTPVNAS</sequence>
<dbReference type="EMBL" id="CP108313">
    <property type="protein sequence ID" value="WTW67330.1"/>
    <property type="molecule type" value="Genomic_DNA"/>
</dbReference>
<dbReference type="SUPFAM" id="SSF54427">
    <property type="entry name" value="NTF2-like"/>
    <property type="match status" value="1"/>
</dbReference>
<dbReference type="Pfam" id="PF14534">
    <property type="entry name" value="DUF4440"/>
    <property type="match status" value="1"/>
</dbReference>
<name>A0AAU2VJA8_9ACTN</name>
<feature type="domain" description="DUF4440" evidence="1">
    <location>
        <begin position="21"/>
        <end position="117"/>
    </location>
</feature>
<dbReference type="AlphaFoldDB" id="A0AAU2VJA8"/>
<dbReference type="InterPro" id="IPR032710">
    <property type="entry name" value="NTF2-like_dom_sf"/>
</dbReference>
<accession>A0AAU2VJA8</accession>
<evidence type="ECO:0000313" key="2">
    <source>
        <dbReference type="EMBL" id="WTW67330.1"/>
    </source>
</evidence>
<proteinExistence type="predicted"/>
<gene>
    <name evidence="2" type="ORF">OG398_03065</name>
</gene>
<dbReference type="InterPro" id="IPR027843">
    <property type="entry name" value="DUF4440"/>
</dbReference>